<name>A0A067RDV5_ZOONE</name>
<dbReference type="AlphaFoldDB" id="A0A067RDV5"/>
<dbReference type="PANTHER" id="PTHR23074">
    <property type="entry name" value="AAA DOMAIN-CONTAINING"/>
    <property type="match status" value="1"/>
</dbReference>
<evidence type="ECO:0000313" key="5">
    <source>
        <dbReference type="Proteomes" id="UP000027135"/>
    </source>
</evidence>
<evidence type="ECO:0000259" key="3">
    <source>
        <dbReference type="Pfam" id="PF17862"/>
    </source>
</evidence>
<reference evidence="4 5" key="1">
    <citation type="journal article" date="2014" name="Nat. Commun.">
        <title>Molecular traces of alternative social organization in a termite genome.</title>
        <authorList>
            <person name="Terrapon N."/>
            <person name="Li C."/>
            <person name="Robertson H.M."/>
            <person name="Ji L."/>
            <person name="Meng X."/>
            <person name="Booth W."/>
            <person name="Chen Z."/>
            <person name="Childers C.P."/>
            <person name="Glastad K.M."/>
            <person name="Gokhale K."/>
            <person name="Gowin J."/>
            <person name="Gronenberg W."/>
            <person name="Hermansen R.A."/>
            <person name="Hu H."/>
            <person name="Hunt B.G."/>
            <person name="Huylmans A.K."/>
            <person name="Khalil S.M."/>
            <person name="Mitchell R.D."/>
            <person name="Munoz-Torres M.C."/>
            <person name="Mustard J.A."/>
            <person name="Pan H."/>
            <person name="Reese J.T."/>
            <person name="Scharf M.E."/>
            <person name="Sun F."/>
            <person name="Vogel H."/>
            <person name="Xiao J."/>
            <person name="Yang W."/>
            <person name="Yang Z."/>
            <person name="Yang Z."/>
            <person name="Zhou J."/>
            <person name="Zhu J."/>
            <person name="Brent C.S."/>
            <person name="Elsik C.G."/>
            <person name="Goodisman M.A."/>
            <person name="Liberles D.A."/>
            <person name="Roe R.M."/>
            <person name="Vargo E.L."/>
            <person name="Vilcinskas A."/>
            <person name="Wang J."/>
            <person name="Bornberg-Bauer E."/>
            <person name="Korb J."/>
            <person name="Zhang G."/>
            <person name="Liebig J."/>
        </authorList>
    </citation>
    <scope>NUCLEOTIDE SEQUENCE [LARGE SCALE GENOMIC DNA]</scope>
    <source>
        <tissue evidence="4">Whole organism</tissue>
    </source>
</reference>
<dbReference type="EMBL" id="KK852568">
    <property type="protein sequence ID" value="KDR21183.1"/>
    <property type="molecule type" value="Genomic_DNA"/>
</dbReference>
<dbReference type="eggNOG" id="KOG0739">
    <property type="taxonomic scope" value="Eukaryota"/>
</dbReference>
<dbReference type="Pfam" id="PF00004">
    <property type="entry name" value="AAA"/>
    <property type="match status" value="1"/>
</dbReference>
<evidence type="ECO:0000313" key="4">
    <source>
        <dbReference type="EMBL" id="KDR21183.1"/>
    </source>
</evidence>
<dbReference type="InterPro" id="IPR003959">
    <property type="entry name" value="ATPase_AAA_core"/>
</dbReference>
<dbReference type="GO" id="GO:0007033">
    <property type="term" value="P:vacuole organization"/>
    <property type="evidence" value="ECO:0007669"/>
    <property type="project" value="TreeGrafter"/>
</dbReference>
<feature type="region of interest" description="Disordered" evidence="1">
    <location>
        <begin position="181"/>
        <end position="206"/>
    </location>
</feature>
<protein>
    <submittedName>
        <fullName evidence="4">Vacuolar protein sorting-associated protein 4B</fullName>
    </submittedName>
</protein>
<sequence length="215" mass="24365">MVQAQTVVESNNTDKDIIPSLPLEYNCCELEGQDLSPNQDVESASLVRGLFQYARDNTPSIIFFDEVDSLLSERFESESESSTKMKSEFLIRMDGARYDNDGILSCLEKANHNLGVGDFEILAKMTQRYSGADICNVMQGALMLPLRQITTATHFHDANSKVRKKRLPTNRTQILTGCHKRPEGLTQHNTRNVRSPPALVPQQQQRNKFRLYKPC</sequence>
<dbReference type="InterPro" id="IPR027417">
    <property type="entry name" value="P-loop_NTPase"/>
</dbReference>
<organism evidence="4 5">
    <name type="scientific">Zootermopsis nevadensis</name>
    <name type="common">Dampwood termite</name>
    <dbReference type="NCBI Taxonomy" id="136037"/>
    <lineage>
        <taxon>Eukaryota</taxon>
        <taxon>Metazoa</taxon>
        <taxon>Ecdysozoa</taxon>
        <taxon>Arthropoda</taxon>
        <taxon>Hexapoda</taxon>
        <taxon>Insecta</taxon>
        <taxon>Pterygota</taxon>
        <taxon>Neoptera</taxon>
        <taxon>Polyneoptera</taxon>
        <taxon>Dictyoptera</taxon>
        <taxon>Blattodea</taxon>
        <taxon>Blattoidea</taxon>
        <taxon>Termitoidae</taxon>
        <taxon>Termopsidae</taxon>
        <taxon>Zootermopsis</taxon>
    </lineage>
</organism>
<evidence type="ECO:0000259" key="2">
    <source>
        <dbReference type="Pfam" id="PF00004"/>
    </source>
</evidence>
<evidence type="ECO:0000256" key="1">
    <source>
        <dbReference type="SAM" id="MobiDB-lite"/>
    </source>
</evidence>
<dbReference type="Gene3D" id="3.40.50.300">
    <property type="entry name" value="P-loop containing nucleotide triphosphate hydrolases"/>
    <property type="match status" value="1"/>
</dbReference>
<dbReference type="SUPFAM" id="SSF52540">
    <property type="entry name" value="P-loop containing nucleoside triphosphate hydrolases"/>
    <property type="match status" value="1"/>
</dbReference>
<keyword evidence="5" id="KW-1185">Reference proteome</keyword>
<dbReference type="GO" id="GO:0016197">
    <property type="term" value="P:endosomal transport"/>
    <property type="evidence" value="ECO:0007669"/>
    <property type="project" value="TreeGrafter"/>
</dbReference>
<dbReference type="InParanoid" id="A0A067RDV5"/>
<dbReference type="InterPro" id="IPR041569">
    <property type="entry name" value="AAA_lid_3"/>
</dbReference>
<accession>A0A067RDV5</accession>
<dbReference type="Proteomes" id="UP000027135">
    <property type="component" value="Unassembled WGS sequence"/>
</dbReference>
<proteinExistence type="predicted"/>
<dbReference type="Pfam" id="PF17862">
    <property type="entry name" value="AAA_lid_3"/>
    <property type="match status" value="1"/>
</dbReference>
<dbReference type="InterPro" id="IPR050304">
    <property type="entry name" value="MT-severing_AAA_ATPase"/>
</dbReference>
<feature type="domain" description="ATPase AAA-type core" evidence="2">
    <location>
        <begin position="24"/>
        <end position="101"/>
    </location>
</feature>
<gene>
    <name evidence="4" type="ORF">L798_04573</name>
</gene>
<dbReference type="Gene3D" id="1.10.8.60">
    <property type="match status" value="1"/>
</dbReference>
<feature type="domain" description="AAA ATPase AAA+ lid" evidence="3">
    <location>
        <begin position="118"/>
        <end position="157"/>
    </location>
</feature>
<dbReference type="GO" id="GO:0005524">
    <property type="term" value="F:ATP binding"/>
    <property type="evidence" value="ECO:0007669"/>
    <property type="project" value="InterPro"/>
</dbReference>
<dbReference type="STRING" id="136037.A0A067RDV5"/>
<dbReference type="GO" id="GO:0016887">
    <property type="term" value="F:ATP hydrolysis activity"/>
    <property type="evidence" value="ECO:0007669"/>
    <property type="project" value="InterPro"/>
</dbReference>
<dbReference type="PANTHER" id="PTHR23074:SF83">
    <property type="entry name" value="VACUOLAR PROTEIN SORTING-ASSOCIATED PROTEIN 4A"/>
    <property type="match status" value="1"/>
</dbReference>